<protein>
    <submittedName>
        <fullName evidence="5">Winged helix-turn-helix domain-containing protein</fullName>
    </submittedName>
</protein>
<dbReference type="RefSeq" id="WP_205722551.1">
    <property type="nucleotide sequence ID" value="NZ_CP070608.1"/>
</dbReference>
<evidence type="ECO:0000313" key="6">
    <source>
        <dbReference type="Proteomes" id="UP000662783"/>
    </source>
</evidence>
<sequence length="159" mass="18517">MMEVVQQTEYSTKSNLVYRIEDDIEFQPGKNIIRHIASKSTKKVEPLLSKLLTYLINKPFQPITRDELKDTFWAAEVYSDETLTKAISKLRKLLAPHDCIQTLSKVGYEWTGNVTEITTPIPLFQQQIQRFLLNKTSIWVLILVIILLLILKGFFFPHH</sequence>
<keyword evidence="3" id="KW-0812">Transmembrane</keyword>
<dbReference type="AlphaFoldDB" id="A0A974WMA5"/>
<dbReference type="EMBL" id="CP070608">
    <property type="protein sequence ID" value="QSE98043.1"/>
    <property type="molecule type" value="Genomic_DNA"/>
</dbReference>
<evidence type="ECO:0000256" key="3">
    <source>
        <dbReference type="SAM" id="Phobius"/>
    </source>
</evidence>
<name>A0A974WMA5_9BACT</name>
<feature type="transmembrane region" description="Helical" evidence="3">
    <location>
        <begin position="138"/>
        <end position="156"/>
    </location>
</feature>
<evidence type="ECO:0000256" key="1">
    <source>
        <dbReference type="ARBA" id="ARBA00023125"/>
    </source>
</evidence>
<dbReference type="InterPro" id="IPR001867">
    <property type="entry name" value="OmpR/PhoB-type_DNA-bd"/>
</dbReference>
<keyword evidence="1 2" id="KW-0238">DNA-binding</keyword>
<dbReference type="InterPro" id="IPR036388">
    <property type="entry name" value="WH-like_DNA-bd_sf"/>
</dbReference>
<dbReference type="InterPro" id="IPR016032">
    <property type="entry name" value="Sig_transdc_resp-reg_C-effctor"/>
</dbReference>
<feature type="DNA-binding region" description="OmpR/PhoB-type" evidence="2">
    <location>
        <begin position="15"/>
        <end position="112"/>
    </location>
</feature>
<dbReference type="Pfam" id="PF00486">
    <property type="entry name" value="Trans_reg_C"/>
    <property type="match status" value="1"/>
</dbReference>
<reference evidence="5" key="1">
    <citation type="submission" date="2021-02" db="EMBL/GenBank/DDBJ databases">
        <title>Fulvivirga sp. S481 isolated from sea water.</title>
        <authorList>
            <person name="Bae S.S."/>
            <person name="Baek K."/>
        </authorList>
    </citation>
    <scope>NUCLEOTIDE SEQUENCE</scope>
    <source>
        <strain evidence="5">S481</strain>
    </source>
</reference>
<dbReference type="SMART" id="SM00862">
    <property type="entry name" value="Trans_reg_C"/>
    <property type="match status" value="1"/>
</dbReference>
<dbReference type="Gene3D" id="1.10.10.10">
    <property type="entry name" value="Winged helix-like DNA-binding domain superfamily/Winged helix DNA-binding domain"/>
    <property type="match status" value="1"/>
</dbReference>
<dbReference type="GO" id="GO:0006355">
    <property type="term" value="P:regulation of DNA-templated transcription"/>
    <property type="evidence" value="ECO:0007669"/>
    <property type="project" value="InterPro"/>
</dbReference>
<evidence type="ECO:0000313" key="5">
    <source>
        <dbReference type="EMBL" id="QSE98043.1"/>
    </source>
</evidence>
<dbReference type="PROSITE" id="PS51755">
    <property type="entry name" value="OMPR_PHOB"/>
    <property type="match status" value="1"/>
</dbReference>
<keyword evidence="3" id="KW-0472">Membrane</keyword>
<organism evidence="5 6">
    <name type="scientific">Fulvivirga lutea</name>
    <dbReference type="NCBI Taxonomy" id="2810512"/>
    <lineage>
        <taxon>Bacteria</taxon>
        <taxon>Pseudomonadati</taxon>
        <taxon>Bacteroidota</taxon>
        <taxon>Cytophagia</taxon>
        <taxon>Cytophagales</taxon>
        <taxon>Fulvivirgaceae</taxon>
        <taxon>Fulvivirga</taxon>
    </lineage>
</organism>
<evidence type="ECO:0000259" key="4">
    <source>
        <dbReference type="PROSITE" id="PS51755"/>
    </source>
</evidence>
<dbReference type="Proteomes" id="UP000662783">
    <property type="component" value="Chromosome"/>
</dbReference>
<gene>
    <name evidence="5" type="ORF">JR347_02880</name>
</gene>
<proteinExistence type="predicted"/>
<dbReference type="GO" id="GO:0000160">
    <property type="term" value="P:phosphorelay signal transduction system"/>
    <property type="evidence" value="ECO:0007669"/>
    <property type="project" value="InterPro"/>
</dbReference>
<keyword evidence="6" id="KW-1185">Reference proteome</keyword>
<accession>A0A974WMA5</accession>
<dbReference type="GO" id="GO:0003677">
    <property type="term" value="F:DNA binding"/>
    <property type="evidence" value="ECO:0007669"/>
    <property type="project" value="UniProtKB-UniRule"/>
</dbReference>
<evidence type="ECO:0000256" key="2">
    <source>
        <dbReference type="PROSITE-ProRule" id="PRU01091"/>
    </source>
</evidence>
<keyword evidence="3" id="KW-1133">Transmembrane helix</keyword>
<dbReference type="SUPFAM" id="SSF46894">
    <property type="entry name" value="C-terminal effector domain of the bipartite response regulators"/>
    <property type="match status" value="1"/>
</dbReference>
<feature type="domain" description="OmpR/PhoB-type" evidence="4">
    <location>
        <begin position="15"/>
        <end position="112"/>
    </location>
</feature>
<dbReference type="KEGG" id="fuv:JR347_02880"/>